<dbReference type="Proteomes" id="UP000266196">
    <property type="component" value="Unassembled WGS sequence"/>
</dbReference>
<accession>A0A397EQR2</accession>
<comment type="caution">
    <text evidence="1">The sequence shown here is derived from an EMBL/GenBank/DDBJ whole genome shotgun (WGS) entry which is preliminary data.</text>
</comment>
<reference evidence="1 2" key="1">
    <citation type="submission" date="2018-08" db="EMBL/GenBank/DDBJ databases">
        <title>Aphanomyces genome sequencing and annotation.</title>
        <authorList>
            <person name="Minardi D."/>
            <person name="Oidtmann B."/>
            <person name="Van Der Giezen M."/>
            <person name="Studholme D.J."/>
        </authorList>
    </citation>
    <scope>NUCLEOTIDE SEQUENCE [LARGE SCALE GENOMIC DNA]</scope>
    <source>
        <strain evidence="1 2">197901</strain>
    </source>
</reference>
<evidence type="ECO:0000313" key="1">
    <source>
        <dbReference type="EMBL" id="RHZ01977.1"/>
    </source>
</evidence>
<dbReference type="AlphaFoldDB" id="A0A397EQR2"/>
<dbReference type="EMBL" id="QUTE01014588">
    <property type="protein sequence ID" value="RHZ01977.1"/>
    <property type="molecule type" value="Genomic_DNA"/>
</dbReference>
<evidence type="ECO:0000313" key="2">
    <source>
        <dbReference type="Proteomes" id="UP000266196"/>
    </source>
</evidence>
<sequence length="49" mass="5265">TLPPSGQWLEVALGGRHNLLRMTLLIVGRPSGHATLAAPCLSSSILFRR</sequence>
<gene>
    <name evidence="1" type="ORF">DYB31_013983</name>
</gene>
<proteinExistence type="predicted"/>
<organism evidence="1 2">
    <name type="scientific">Aphanomyces astaci</name>
    <name type="common">Crayfish plague agent</name>
    <dbReference type="NCBI Taxonomy" id="112090"/>
    <lineage>
        <taxon>Eukaryota</taxon>
        <taxon>Sar</taxon>
        <taxon>Stramenopiles</taxon>
        <taxon>Oomycota</taxon>
        <taxon>Saprolegniomycetes</taxon>
        <taxon>Saprolegniales</taxon>
        <taxon>Verrucalvaceae</taxon>
        <taxon>Aphanomyces</taxon>
    </lineage>
</organism>
<protein>
    <submittedName>
        <fullName evidence="1">Uncharacterized protein</fullName>
    </submittedName>
</protein>
<feature type="non-terminal residue" evidence="1">
    <location>
        <position position="1"/>
    </location>
</feature>
<name>A0A397EQR2_APHAT</name>